<proteinExistence type="predicted"/>
<dbReference type="AlphaFoldDB" id="A0A2S9JJG7"/>
<dbReference type="RefSeq" id="WP_105734224.1">
    <property type="nucleotide sequence ID" value="NZ_PVBT01000003.1"/>
</dbReference>
<name>A0A2S9JJG7_9HYPH</name>
<evidence type="ECO:0000313" key="2">
    <source>
        <dbReference type="EMBL" id="PRD53217.1"/>
    </source>
</evidence>
<sequence>MFAFCKHTAALLLSGLAVMAATHNAAAYDINLRDAYGDEYGNIIVQDPNGPKMIFVGATAAKSDRLARELRKKVAVYKRAKGPAIISPPGDPYVVGVIPAPNTSCDGPIVVRGRGYMYGINRGETPILGLPGCQ</sequence>
<feature type="signal peptide" evidence="1">
    <location>
        <begin position="1"/>
        <end position="20"/>
    </location>
</feature>
<keyword evidence="1" id="KW-0732">Signal</keyword>
<dbReference type="Proteomes" id="UP000238563">
    <property type="component" value="Unassembled WGS sequence"/>
</dbReference>
<evidence type="ECO:0000256" key="1">
    <source>
        <dbReference type="SAM" id="SignalP"/>
    </source>
</evidence>
<accession>A0A2S9JJG7</accession>
<evidence type="ECO:0000313" key="3">
    <source>
        <dbReference type="Proteomes" id="UP000238563"/>
    </source>
</evidence>
<protein>
    <submittedName>
        <fullName evidence="2">Uncharacterized protein</fullName>
    </submittedName>
</protein>
<organism evidence="2 3">
    <name type="scientific">Phyllobacterium myrsinacearum</name>
    <dbReference type="NCBI Taxonomy" id="28101"/>
    <lineage>
        <taxon>Bacteria</taxon>
        <taxon>Pseudomonadati</taxon>
        <taxon>Pseudomonadota</taxon>
        <taxon>Alphaproteobacteria</taxon>
        <taxon>Hyphomicrobiales</taxon>
        <taxon>Phyllobacteriaceae</taxon>
        <taxon>Phyllobacterium</taxon>
    </lineage>
</organism>
<comment type="caution">
    <text evidence="2">The sequence shown here is derived from an EMBL/GenBank/DDBJ whole genome shotgun (WGS) entry which is preliminary data.</text>
</comment>
<dbReference type="OrthoDB" id="8115733at2"/>
<keyword evidence="3" id="KW-1185">Reference proteome</keyword>
<reference evidence="2 3" key="1">
    <citation type="submission" date="2018-02" db="EMBL/GenBank/DDBJ databases">
        <title>The draft genome of Phyllobacterium myrsinacearum DSM5892.</title>
        <authorList>
            <person name="Li L."/>
            <person name="Liu L."/>
            <person name="Zhang X."/>
            <person name="Wang T."/>
        </authorList>
    </citation>
    <scope>NUCLEOTIDE SEQUENCE [LARGE SCALE GENOMIC DNA]</scope>
    <source>
        <strain evidence="2 3">DSM 5892</strain>
    </source>
</reference>
<dbReference type="EMBL" id="PVBT01000003">
    <property type="protein sequence ID" value="PRD53217.1"/>
    <property type="molecule type" value="Genomic_DNA"/>
</dbReference>
<feature type="chain" id="PRO_5015590638" evidence="1">
    <location>
        <begin position="21"/>
        <end position="134"/>
    </location>
</feature>
<gene>
    <name evidence="2" type="ORF">C5750_12550</name>
</gene>